<dbReference type="VEuPathDB" id="MicrosporidiaDB:AEWQ_040050"/>
<gene>
    <name evidence="1" type="ORF">ECU04_0150</name>
</gene>
<dbReference type="AlphaFoldDB" id="M1K7V5"/>
<dbReference type="VEuPathDB" id="MicrosporidiaDB:ECU04_0150"/>
<evidence type="ECO:0000313" key="1">
    <source>
        <dbReference type="EMBL" id="AGE95332.1"/>
    </source>
</evidence>
<protein>
    <submittedName>
        <fullName evidence="1">Uncharacterized protein</fullName>
    </submittedName>
</protein>
<dbReference type="OMA" id="IPVHYPS"/>
<dbReference type="EMBL" id="KC513606">
    <property type="protein sequence ID" value="AGE95332.1"/>
    <property type="molecule type" value="Genomic_DNA"/>
</dbReference>
<proteinExistence type="predicted"/>
<dbReference type="VEuPathDB" id="MicrosporidiaDB:AEWR_040050"/>
<dbReference type="VEuPathDB" id="MicrosporidiaDB:AEWD_040060"/>
<organism evidence="1">
    <name type="scientific">Encephalitozoon cuniculi</name>
    <name type="common">Microsporidian parasite</name>
    <dbReference type="NCBI Taxonomy" id="6035"/>
    <lineage>
        <taxon>Eukaryota</taxon>
        <taxon>Fungi</taxon>
        <taxon>Fungi incertae sedis</taxon>
        <taxon>Microsporidia</taxon>
        <taxon>Unikaryonidae</taxon>
        <taxon>Encephalitozoon</taxon>
    </lineage>
</organism>
<sequence>MLFIGDSFDFEFITTASNPVRCALGKQFCVLLFSDNTAVYRRTAHHVCFVVPVHYPSFVRSTLKPRDLSLKESVDHLFKFKTAEDRSRFSTYVSSLTNVDFKIIKELGPPRKAPKKNKTSQWP</sequence>
<accession>M1K7V5</accession>
<reference evidence="1" key="1">
    <citation type="journal article" date="2013" name="Eukaryot. Cell">
        <title>Extremely Reduced Levels of Heterozygosity in the Vertebrate Pathogen Encephalitozoon cuniculi.</title>
        <authorList>
            <person name="Selman M."/>
            <person name="Sak B."/>
            <person name="Kvac M."/>
            <person name="Farinelli L."/>
            <person name="Weiss L.M."/>
            <person name="Corradi N."/>
        </authorList>
    </citation>
    <scope>NUCLEOTIDE SEQUENCE</scope>
</reference>
<name>M1K7V5_ENCCN</name>
<dbReference type="VEuPathDB" id="MicrosporidiaDB:M970_040050"/>